<keyword evidence="2" id="KW-1133">Transmembrane helix</keyword>
<reference evidence="3 4" key="1">
    <citation type="journal article" date="2022" name="ISME Commun">
        <title>Vulcanimicrobium alpinus gen. nov. sp. nov., the first cultivated representative of the candidate phylum 'Eremiobacterota', is a metabolically versatile aerobic anoxygenic phototroph.</title>
        <authorList>
            <person name="Yabe S."/>
            <person name="Muto K."/>
            <person name="Abe K."/>
            <person name="Yokota A."/>
            <person name="Staudigel H."/>
            <person name="Tebo B.M."/>
        </authorList>
    </citation>
    <scope>NUCLEOTIDE SEQUENCE [LARGE SCALE GENOMIC DNA]</scope>
    <source>
        <strain evidence="3 4">WC8-2</strain>
    </source>
</reference>
<accession>A0AAN1XVP9</accession>
<evidence type="ECO:0000313" key="4">
    <source>
        <dbReference type="Proteomes" id="UP001317532"/>
    </source>
</evidence>
<feature type="compositionally biased region" description="Basic residues" evidence="1">
    <location>
        <begin position="23"/>
        <end position="32"/>
    </location>
</feature>
<sequence>MVRVLGTRSPRQLDSPPGCRGAPLRRARRRLQRNSSAAGPVVGTGMITSAIVFGMVGVAAGFTWDYLFDREEKH</sequence>
<feature type="transmembrane region" description="Helical" evidence="2">
    <location>
        <begin position="37"/>
        <end position="64"/>
    </location>
</feature>
<dbReference type="KEGG" id="vab:WPS_11360"/>
<keyword evidence="4" id="KW-1185">Reference proteome</keyword>
<name>A0AAN1XVP9_UNVUL</name>
<protein>
    <submittedName>
        <fullName evidence="3">Uncharacterized protein</fullName>
    </submittedName>
</protein>
<evidence type="ECO:0000256" key="2">
    <source>
        <dbReference type="SAM" id="Phobius"/>
    </source>
</evidence>
<keyword evidence="2" id="KW-0812">Transmembrane</keyword>
<proteinExistence type="predicted"/>
<feature type="region of interest" description="Disordered" evidence="1">
    <location>
        <begin position="1"/>
        <end position="40"/>
    </location>
</feature>
<gene>
    <name evidence="3" type="ORF">WPS_11360</name>
</gene>
<keyword evidence="2" id="KW-0472">Membrane</keyword>
<organism evidence="3 4">
    <name type="scientific">Vulcanimicrobium alpinum</name>
    <dbReference type="NCBI Taxonomy" id="3016050"/>
    <lineage>
        <taxon>Bacteria</taxon>
        <taxon>Bacillati</taxon>
        <taxon>Vulcanimicrobiota</taxon>
        <taxon>Vulcanimicrobiia</taxon>
        <taxon>Vulcanimicrobiales</taxon>
        <taxon>Vulcanimicrobiaceae</taxon>
        <taxon>Vulcanimicrobium</taxon>
    </lineage>
</organism>
<evidence type="ECO:0000256" key="1">
    <source>
        <dbReference type="SAM" id="MobiDB-lite"/>
    </source>
</evidence>
<dbReference type="Proteomes" id="UP001317532">
    <property type="component" value="Chromosome"/>
</dbReference>
<evidence type="ECO:0000313" key="3">
    <source>
        <dbReference type="EMBL" id="BDE05860.1"/>
    </source>
</evidence>
<dbReference type="EMBL" id="AP025523">
    <property type="protein sequence ID" value="BDE05860.1"/>
    <property type="molecule type" value="Genomic_DNA"/>
</dbReference>
<dbReference type="AlphaFoldDB" id="A0AAN1XVP9"/>